<feature type="binding site" evidence="2">
    <location>
        <position position="126"/>
    </location>
    <ligand>
        <name>Fe cation</name>
        <dbReference type="ChEBI" id="CHEBI:24875"/>
    </ligand>
</feature>
<reference evidence="6 7" key="1">
    <citation type="journal article" date="2014" name="J. Microbiol.">
        <title>Diaminobutyricibacter tongyongensis gen. nov., sp. nov. and Homoserinibacter gongjuensis gen. nov., sp. nov. belong to the family Microbacteriaceae.</title>
        <authorList>
            <person name="Kim S.J."/>
            <person name="Ahn J.H."/>
            <person name="Weon H.Y."/>
            <person name="Hamada M."/>
            <person name="Suzuki K."/>
            <person name="Kwon S.W."/>
        </authorList>
    </citation>
    <scope>NUCLEOTIDE SEQUENCE [LARGE SCALE GENOMIC DNA]</scope>
    <source>
        <strain evidence="6 7">NBRC 108724</strain>
    </source>
</reference>
<sequence length="339" mass="35669">MSNLERDPAEVIAGGTVDIADARSIEVLLPREVPLGGPRAMNVRRTLPQRKRSLIGGWCFVDHYGPEDVSVTGGMQVPPHPHTGLQTVSWLFAGEIEHRDSVGSHAMIRPGELNLMTAGHGISHSEVSTAATTTLHGVQLWVALPSASRDVAPFFEHHVPAPVQVGDAVARVFVGSLAGTARSAVGGAGDGAGAEPTAFSPLLGAQLDIPAGASVTLPLDPSFEHGVLVDAGPVDVAGETIADSELAYLGLGTETLELRAGEADARVLLLGGEPLGEQIVMWWNFIGRSHEDVVQFRAEWQRDVIDGEDPHGRFGSIPDFPGSALPAPVLPTVRLKPRG</sequence>
<dbReference type="InterPro" id="IPR011051">
    <property type="entry name" value="RmlC_Cupin_sf"/>
</dbReference>
<comment type="caution">
    <text evidence="6">The sequence shown here is derived from an EMBL/GenBank/DDBJ whole genome shotgun (WGS) entry which is preliminary data.</text>
</comment>
<keyword evidence="2" id="KW-0408">Iron</keyword>
<evidence type="ECO:0000259" key="5">
    <source>
        <dbReference type="Pfam" id="PF05726"/>
    </source>
</evidence>
<accession>A0A6L9XTB4</accession>
<dbReference type="Gene3D" id="2.60.120.10">
    <property type="entry name" value="Jelly Rolls"/>
    <property type="match status" value="1"/>
</dbReference>
<dbReference type="RefSeq" id="WP_163287729.1">
    <property type="nucleotide sequence ID" value="NZ_JAAGWY010000001.1"/>
</dbReference>
<comment type="similarity">
    <text evidence="1 3">Belongs to the pirin family.</text>
</comment>
<dbReference type="Proteomes" id="UP000474967">
    <property type="component" value="Unassembled WGS sequence"/>
</dbReference>
<evidence type="ECO:0000313" key="7">
    <source>
        <dbReference type="Proteomes" id="UP000474967"/>
    </source>
</evidence>
<evidence type="ECO:0000256" key="3">
    <source>
        <dbReference type="RuleBase" id="RU003457"/>
    </source>
</evidence>
<dbReference type="InterPro" id="IPR012093">
    <property type="entry name" value="Pirin"/>
</dbReference>
<name>A0A6L9XTB4_9MICO</name>
<keyword evidence="7" id="KW-1185">Reference proteome</keyword>
<feature type="domain" description="Pirin N-terminal" evidence="4">
    <location>
        <begin position="42"/>
        <end position="142"/>
    </location>
</feature>
<comment type="cofactor">
    <cofactor evidence="2">
        <name>Fe cation</name>
        <dbReference type="ChEBI" id="CHEBI:24875"/>
    </cofactor>
    <text evidence="2">Binds 1 Fe cation per subunit.</text>
</comment>
<dbReference type="PIRSF" id="PIRSF006232">
    <property type="entry name" value="Pirin"/>
    <property type="match status" value="1"/>
</dbReference>
<dbReference type="EMBL" id="JAAGWY010000001">
    <property type="protein sequence ID" value="NEN04623.1"/>
    <property type="molecule type" value="Genomic_DNA"/>
</dbReference>
<dbReference type="CDD" id="cd02909">
    <property type="entry name" value="cupin_pirin_N"/>
    <property type="match status" value="1"/>
</dbReference>
<dbReference type="GO" id="GO:0046872">
    <property type="term" value="F:metal ion binding"/>
    <property type="evidence" value="ECO:0007669"/>
    <property type="project" value="UniProtKB-KW"/>
</dbReference>
<dbReference type="PANTHER" id="PTHR13903">
    <property type="entry name" value="PIRIN-RELATED"/>
    <property type="match status" value="1"/>
</dbReference>
<dbReference type="Pfam" id="PF05726">
    <property type="entry name" value="Pirin_C"/>
    <property type="match status" value="1"/>
</dbReference>
<dbReference type="SUPFAM" id="SSF51182">
    <property type="entry name" value="RmlC-like cupins"/>
    <property type="match status" value="1"/>
</dbReference>
<feature type="binding site" evidence="2">
    <location>
        <position position="80"/>
    </location>
    <ligand>
        <name>Fe cation</name>
        <dbReference type="ChEBI" id="CHEBI:24875"/>
    </ligand>
</feature>
<protein>
    <submittedName>
        <fullName evidence="6">Pirin family protein</fullName>
    </submittedName>
</protein>
<evidence type="ECO:0000259" key="4">
    <source>
        <dbReference type="Pfam" id="PF02678"/>
    </source>
</evidence>
<dbReference type="Pfam" id="PF02678">
    <property type="entry name" value="Pirin"/>
    <property type="match status" value="1"/>
</dbReference>
<feature type="binding site" evidence="2">
    <location>
        <position position="124"/>
    </location>
    <ligand>
        <name>Fe cation</name>
        <dbReference type="ChEBI" id="CHEBI:24875"/>
    </ligand>
</feature>
<dbReference type="AlphaFoldDB" id="A0A6L9XTB4"/>
<dbReference type="PANTHER" id="PTHR13903:SF8">
    <property type="entry name" value="PIRIN"/>
    <property type="match status" value="1"/>
</dbReference>
<dbReference type="InterPro" id="IPR014710">
    <property type="entry name" value="RmlC-like_jellyroll"/>
</dbReference>
<evidence type="ECO:0000256" key="1">
    <source>
        <dbReference type="ARBA" id="ARBA00008416"/>
    </source>
</evidence>
<dbReference type="InterPro" id="IPR003829">
    <property type="entry name" value="Pirin_N_dom"/>
</dbReference>
<dbReference type="InterPro" id="IPR008778">
    <property type="entry name" value="Pirin_C_dom"/>
</dbReference>
<proteinExistence type="inferred from homology"/>
<evidence type="ECO:0000313" key="6">
    <source>
        <dbReference type="EMBL" id="NEN04623.1"/>
    </source>
</evidence>
<gene>
    <name evidence="6" type="ORF">G3T36_01935</name>
</gene>
<feature type="domain" description="Pirin C-terminal" evidence="5">
    <location>
        <begin position="206"/>
        <end position="302"/>
    </location>
</feature>
<feature type="binding site" evidence="2">
    <location>
        <position position="82"/>
    </location>
    <ligand>
        <name>Fe cation</name>
        <dbReference type="ChEBI" id="CHEBI:24875"/>
    </ligand>
</feature>
<dbReference type="CDD" id="cd02247">
    <property type="entry name" value="cupin_pirin_C"/>
    <property type="match status" value="1"/>
</dbReference>
<organism evidence="6 7">
    <name type="scientific">Leifsonia tongyongensis</name>
    <dbReference type="NCBI Taxonomy" id="1268043"/>
    <lineage>
        <taxon>Bacteria</taxon>
        <taxon>Bacillati</taxon>
        <taxon>Actinomycetota</taxon>
        <taxon>Actinomycetes</taxon>
        <taxon>Micrococcales</taxon>
        <taxon>Microbacteriaceae</taxon>
        <taxon>Leifsonia</taxon>
    </lineage>
</organism>
<evidence type="ECO:0000256" key="2">
    <source>
        <dbReference type="PIRSR" id="PIRSR006232-1"/>
    </source>
</evidence>
<keyword evidence="2" id="KW-0479">Metal-binding</keyword>